<accession>A0A1I7XR55</accession>
<reference evidence="2" key="1">
    <citation type="submission" date="2016-11" db="UniProtKB">
        <authorList>
            <consortium name="WormBaseParasite"/>
        </authorList>
    </citation>
    <scope>IDENTIFICATION</scope>
</reference>
<evidence type="ECO:0000313" key="1">
    <source>
        <dbReference type="Proteomes" id="UP000095283"/>
    </source>
</evidence>
<dbReference type="SUPFAM" id="SSF56672">
    <property type="entry name" value="DNA/RNA polymerases"/>
    <property type="match status" value="1"/>
</dbReference>
<dbReference type="Proteomes" id="UP000095283">
    <property type="component" value="Unplaced"/>
</dbReference>
<dbReference type="WBParaSite" id="Hba_20013">
    <property type="protein sequence ID" value="Hba_20013"/>
    <property type="gene ID" value="Hba_20013"/>
</dbReference>
<dbReference type="InterPro" id="IPR043502">
    <property type="entry name" value="DNA/RNA_pol_sf"/>
</dbReference>
<sequence>MAATVYAVNTKQMYKANFTEGQNNDLKNIIRKHRNAFVGPDGALRKYTGPVRHRIDLVENAKIPSAKIYQVPPEKKIEIEKPINQMLKDNIIRESNSPFCAPIVLLKKADKKS</sequence>
<proteinExistence type="predicted"/>
<dbReference type="AlphaFoldDB" id="A0A1I7XR55"/>
<organism evidence="1 2">
    <name type="scientific">Heterorhabditis bacteriophora</name>
    <name type="common">Entomopathogenic nematode worm</name>
    <dbReference type="NCBI Taxonomy" id="37862"/>
    <lineage>
        <taxon>Eukaryota</taxon>
        <taxon>Metazoa</taxon>
        <taxon>Ecdysozoa</taxon>
        <taxon>Nematoda</taxon>
        <taxon>Chromadorea</taxon>
        <taxon>Rhabditida</taxon>
        <taxon>Rhabditina</taxon>
        <taxon>Rhabditomorpha</taxon>
        <taxon>Strongyloidea</taxon>
        <taxon>Heterorhabditidae</taxon>
        <taxon>Heterorhabditis</taxon>
    </lineage>
</organism>
<protein>
    <submittedName>
        <fullName evidence="2">Reverse transcriptase domain-containing protein</fullName>
    </submittedName>
</protein>
<dbReference type="PANTHER" id="PTHR15503">
    <property type="entry name" value="LDOC1 RELATED"/>
    <property type="match status" value="1"/>
</dbReference>
<evidence type="ECO:0000313" key="2">
    <source>
        <dbReference type="WBParaSite" id="Hba_20013"/>
    </source>
</evidence>
<name>A0A1I7XR55_HETBA</name>
<dbReference type="InterPro" id="IPR032567">
    <property type="entry name" value="RTL1-rel"/>
</dbReference>
<dbReference type="PANTHER" id="PTHR15503:SF22">
    <property type="entry name" value="TRANSPOSON TY3-I GAG POLYPROTEIN"/>
    <property type="match status" value="1"/>
</dbReference>
<keyword evidence="1" id="KW-1185">Reference proteome</keyword>
<dbReference type="Gene3D" id="3.10.10.10">
    <property type="entry name" value="HIV Type 1 Reverse Transcriptase, subunit A, domain 1"/>
    <property type="match status" value="1"/>
</dbReference>